<organism evidence="2 3">
    <name type="scientific">Streptomyces globisporus</name>
    <dbReference type="NCBI Taxonomy" id="1908"/>
    <lineage>
        <taxon>Bacteria</taxon>
        <taxon>Bacillati</taxon>
        <taxon>Actinomycetota</taxon>
        <taxon>Actinomycetes</taxon>
        <taxon>Kitasatosporales</taxon>
        <taxon>Streptomycetaceae</taxon>
        <taxon>Streptomyces</taxon>
    </lineage>
</organism>
<feature type="compositionally biased region" description="Low complexity" evidence="1">
    <location>
        <begin position="20"/>
        <end position="29"/>
    </location>
</feature>
<accession>A0ABM9GSF3</accession>
<feature type="compositionally biased region" description="Pro residues" evidence="1">
    <location>
        <begin position="9"/>
        <end position="19"/>
    </location>
</feature>
<comment type="caution">
    <text evidence="2">The sequence shown here is derived from an EMBL/GenBank/DDBJ whole genome shotgun (WGS) entry which is preliminary data.</text>
</comment>
<evidence type="ECO:0000313" key="3">
    <source>
        <dbReference type="Proteomes" id="UP001154015"/>
    </source>
</evidence>
<dbReference type="Proteomes" id="UP001154015">
    <property type="component" value="Unassembled WGS sequence"/>
</dbReference>
<gene>
    <name evidence="2" type="ORF">SGL43_01360</name>
</gene>
<protein>
    <submittedName>
        <fullName evidence="2">Uncharacterized protein</fullName>
    </submittedName>
</protein>
<keyword evidence="3" id="KW-1185">Reference proteome</keyword>
<feature type="compositionally biased region" description="Basic residues" evidence="1">
    <location>
        <begin position="38"/>
        <end position="53"/>
    </location>
</feature>
<evidence type="ECO:0000313" key="2">
    <source>
        <dbReference type="EMBL" id="CAH9414357.1"/>
    </source>
</evidence>
<proteinExistence type="predicted"/>
<sequence length="64" mass="6622">MIVLSQAPPVGPGPEPVVPPVSSWSPYGVRGTSVRSSHTGHRTGRHIGARRAGRSTAGKVPLIT</sequence>
<dbReference type="EMBL" id="CAKXYP010000003">
    <property type="protein sequence ID" value="CAH9414357.1"/>
    <property type="molecule type" value="Genomic_DNA"/>
</dbReference>
<reference evidence="2" key="1">
    <citation type="submission" date="2022-03" db="EMBL/GenBank/DDBJ databases">
        <authorList>
            <person name="Leyn A S."/>
        </authorList>
    </citation>
    <scope>NUCLEOTIDE SEQUENCE</scope>
    <source>
        <strain evidence="2">Streptomyces globisporus 4-3</strain>
    </source>
</reference>
<evidence type="ECO:0000256" key="1">
    <source>
        <dbReference type="SAM" id="MobiDB-lite"/>
    </source>
</evidence>
<name>A0ABM9GSF3_STRGL</name>
<feature type="region of interest" description="Disordered" evidence="1">
    <location>
        <begin position="1"/>
        <end position="64"/>
    </location>
</feature>